<sequence length="169" mass="19141">MLGTDPNNKDTDHDNIVDLEEVSNILNPIDTDSDGVIDALESNILDKDDDGLVDQIDVDDNDPCVPDISSKCKIEFTQIVNPNGDNINDILKLEFLKNYPSNKVSIFSKSGKVVFSEENYGYNKKYFKGYGKSSFLNKKLPAGVYFYIIEFHDKNGKLIEKSGYFYLIY</sequence>
<dbReference type="PROSITE" id="PS00018">
    <property type="entry name" value="EF_HAND_1"/>
    <property type="match status" value="1"/>
</dbReference>
<dbReference type="GO" id="GO:0005509">
    <property type="term" value="F:calcium ion binding"/>
    <property type="evidence" value="ECO:0007669"/>
    <property type="project" value="InterPro"/>
</dbReference>
<evidence type="ECO:0000313" key="1">
    <source>
        <dbReference type="EMBL" id="PVX50688.1"/>
    </source>
</evidence>
<evidence type="ECO:0000313" key="2">
    <source>
        <dbReference type="Proteomes" id="UP000251835"/>
    </source>
</evidence>
<dbReference type="InterPro" id="IPR028974">
    <property type="entry name" value="TSP_type-3_rpt"/>
</dbReference>
<dbReference type="Pfam" id="PF13585">
    <property type="entry name" value="CHU_C"/>
    <property type="match status" value="1"/>
</dbReference>
<proteinExistence type="predicted"/>
<dbReference type="NCBIfam" id="TIGR04131">
    <property type="entry name" value="Bac_Flav_CTERM"/>
    <property type="match status" value="1"/>
</dbReference>
<organism evidence="1 2">
    <name type="scientific">Balneicella halophila</name>
    <dbReference type="NCBI Taxonomy" id="1537566"/>
    <lineage>
        <taxon>Bacteria</taxon>
        <taxon>Pseudomonadati</taxon>
        <taxon>Bacteroidota</taxon>
        <taxon>Bacteroidia</taxon>
        <taxon>Bacteroidales</taxon>
        <taxon>Balneicellaceae</taxon>
        <taxon>Balneicella</taxon>
    </lineage>
</organism>
<dbReference type="SUPFAM" id="SSF103647">
    <property type="entry name" value="TSP type-3 repeat"/>
    <property type="match status" value="1"/>
</dbReference>
<accession>A0A7L4UNL5</accession>
<dbReference type="InterPro" id="IPR026341">
    <property type="entry name" value="T9SS_type_B"/>
</dbReference>
<gene>
    <name evidence="1" type="ORF">C7377_0999</name>
</gene>
<reference evidence="1 2" key="1">
    <citation type="submission" date="2018-05" db="EMBL/GenBank/DDBJ databases">
        <title>Genomic Encyclopedia of Type Strains, Phase IV (KMG-IV): sequencing the most valuable type-strain genomes for metagenomic binning, comparative biology and taxonomic classification.</title>
        <authorList>
            <person name="Goeker M."/>
        </authorList>
    </citation>
    <scope>NUCLEOTIDE SEQUENCE [LARGE SCALE GENOMIC DNA]</scope>
    <source>
        <strain evidence="1 2">DSM 28579</strain>
    </source>
</reference>
<comment type="caution">
    <text evidence="1">The sequence shown here is derived from an EMBL/GenBank/DDBJ whole genome shotgun (WGS) entry which is preliminary data.</text>
</comment>
<name>A0A7L4UNL5_BALHA</name>
<dbReference type="Proteomes" id="UP000251835">
    <property type="component" value="Unassembled WGS sequence"/>
</dbReference>
<dbReference type="InterPro" id="IPR018247">
    <property type="entry name" value="EF_Hand_1_Ca_BS"/>
</dbReference>
<dbReference type="AlphaFoldDB" id="A0A7L4UNL5"/>
<protein>
    <submittedName>
        <fullName evidence="1">Gliding motility-associated-like protein</fullName>
    </submittedName>
</protein>
<keyword evidence="2" id="KW-1185">Reference proteome</keyword>
<dbReference type="EMBL" id="QENZ01000004">
    <property type="protein sequence ID" value="PVX50688.1"/>
    <property type="molecule type" value="Genomic_DNA"/>
</dbReference>